<dbReference type="InterPro" id="IPR036890">
    <property type="entry name" value="HATPase_C_sf"/>
</dbReference>
<dbReference type="Gene3D" id="3.30.565.10">
    <property type="entry name" value="Histidine kinase-like ATPase, C-terminal domain"/>
    <property type="match status" value="1"/>
</dbReference>
<dbReference type="OrthoDB" id="9813149at2"/>
<comment type="caution">
    <text evidence="2">The sequence shown here is derived from an EMBL/GenBank/DDBJ whole genome shotgun (WGS) entry which is preliminary data.</text>
</comment>
<dbReference type="InterPro" id="IPR032834">
    <property type="entry name" value="NatK-like_C"/>
</dbReference>
<evidence type="ECO:0000313" key="3">
    <source>
        <dbReference type="Proteomes" id="UP000018683"/>
    </source>
</evidence>
<dbReference type="CDD" id="cd16935">
    <property type="entry name" value="HATPase_AgrC-ComD-like"/>
    <property type="match status" value="1"/>
</dbReference>
<dbReference type="AlphaFoldDB" id="V8CAS8"/>
<dbReference type="STRING" id="1073376.HMPREF1202_00566"/>
<dbReference type="Proteomes" id="UP000018683">
    <property type="component" value="Unassembled WGS sequence"/>
</dbReference>
<dbReference type="GO" id="GO:0042802">
    <property type="term" value="F:identical protein binding"/>
    <property type="evidence" value="ECO:0007669"/>
    <property type="project" value="TreeGrafter"/>
</dbReference>
<dbReference type="PATRIC" id="fig|1073376.3.peg.587"/>
<name>V8CAS8_9FIRM</name>
<dbReference type="RefSeq" id="WP_023920954.1">
    <property type="nucleotide sequence ID" value="NZ_KI669407.1"/>
</dbReference>
<evidence type="ECO:0000313" key="2">
    <source>
        <dbReference type="EMBL" id="ETD24503.1"/>
    </source>
</evidence>
<dbReference type="Pfam" id="PF14501">
    <property type="entry name" value="HATPase_c_5"/>
    <property type="match status" value="1"/>
</dbReference>
<protein>
    <recommendedName>
        <fullName evidence="1">Sensor histidine kinase NatK-like C-terminal domain-containing protein</fullName>
    </recommendedName>
</protein>
<feature type="domain" description="Sensor histidine kinase NatK-like C-terminal" evidence="1">
    <location>
        <begin position="48"/>
        <end position="142"/>
    </location>
</feature>
<dbReference type="SUPFAM" id="SSF55874">
    <property type="entry name" value="ATPase domain of HSP90 chaperone/DNA topoisomerase II/histidine kinase"/>
    <property type="match status" value="1"/>
</dbReference>
<evidence type="ECO:0000259" key="1">
    <source>
        <dbReference type="Pfam" id="PF14501"/>
    </source>
</evidence>
<proteinExistence type="predicted"/>
<organism evidence="2 3">
    <name type="scientific">[Ruminococcus] lactaris CC59_002D</name>
    <dbReference type="NCBI Taxonomy" id="1073376"/>
    <lineage>
        <taxon>Bacteria</taxon>
        <taxon>Bacillati</taxon>
        <taxon>Bacillota</taxon>
        <taxon>Clostridia</taxon>
        <taxon>Lachnospirales</taxon>
        <taxon>Lachnospiraceae</taxon>
        <taxon>Mediterraneibacter</taxon>
    </lineage>
</organism>
<gene>
    <name evidence="2" type="ORF">HMPREF1202_00566</name>
</gene>
<dbReference type="PANTHER" id="PTHR40448">
    <property type="entry name" value="TWO-COMPONENT SENSOR HISTIDINE KINASE"/>
    <property type="match status" value="1"/>
</dbReference>
<dbReference type="PANTHER" id="PTHR40448:SF1">
    <property type="entry name" value="TWO-COMPONENT SENSOR HISTIDINE KINASE"/>
    <property type="match status" value="1"/>
</dbReference>
<dbReference type="HOGENOM" id="CLU_020211_9_3_9"/>
<accession>V8CAS8</accession>
<sequence>MTAAEQKIFTANAVVNGILNLKLQKMEMAQIEYEFDIHIPEQLKIQGTDLGVLLGNLLDNAIEACQEFQGEKKIRLLMEYQNSGVVIHCENPCNEDTETLQTKKKDKINHGFGMGSIAQIVKKYDGFWEYQMKSGLFKVTVNLWEREMI</sequence>
<dbReference type="EMBL" id="AZJE01000007">
    <property type="protein sequence ID" value="ETD24503.1"/>
    <property type="molecule type" value="Genomic_DNA"/>
</dbReference>
<reference evidence="2 3" key="1">
    <citation type="submission" date="2013-10" db="EMBL/GenBank/DDBJ databases">
        <title>The Genome Sequence of Ruminococcus lactaris CC59_002D.</title>
        <authorList>
            <consortium name="The Broad Institute Genomics Platform"/>
            <person name="Earl A."/>
            <person name="Allen-Vercoe E."/>
            <person name="Daigneault M."/>
            <person name="Young S.K."/>
            <person name="Zeng Q."/>
            <person name="Gargeya S."/>
            <person name="Fitzgerald M."/>
            <person name="Abouelleil A."/>
            <person name="Alvarado L."/>
            <person name="Chapman S.B."/>
            <person name="Gainer-Dewar J."/>
            <person name="Goldberg J."/>
            <person name="Griggs A."/>
            <person name="Gujja S."/>
            <person name="Hansen M."/>
            <person name="Howarth C."/>
            <person name="Imamovic A."/>
            <person name="Ireland A."/>
            <person name="Larimer J."/>
            <person name="McCowan C."/>
            <person name="Murphy C."/>
            <person name="Pearson M."/>
            <person name="Poon T.W."/>
            <person name="Priest M."/>
            <person name="Roberts A."/>
            <person name="Saif S."/>
            <person name="Shea T."/>
            <person name="Sykes S."/>
            <person name="Wortman J."/>
            <person name="Nusbaum C."/>
            <person name="Birren B."/>
        </authorList>
    </citation>
    <scope>NUCLEOTIDE SEQUENCE [LARGE SCALE GENOMIC DNA]</scope>
    <source>
        <strain evidence="2 3">CC59_002D</strain>
    </source>
</reference>